<evidence type="ECO:0000256" key="1">
    <source>
        <dbReference type="SAM" id="SignalP"/>
    </source>
</evidence>
<keyword evidence="2" id="KW-0449">Lipoprotein</keyword>
<dbReference type="AlphaFoldDB" id="A0A4Z0QIF8"/>
<evidence type="ECO:0000313" key="3">
    <source>
        <dbReference type="Proteomes" id="UP000298471"/>
    </source>
</evidence>
<keyword evidence="3" id="KW-1185">Reference proteome</keyword>
<comment type="caution">
    <text evidence="2">The sequence shown here is derived from an EMBL/GenBank/DDBJ whole genome shotgun (WGS) entry which is preliminary data.</text>
</comment>
<dbReference type="InterPro" id="IPR041662">
    <property type="entry name" value="SusD-like_2"/>
</dbReference>
<dbReference type="InterPro" id="IPR011990">
    <property type="entry name" value="TPR-like_helical_dom_sf"/>
</dbReference>
<feature type="signal peptide" evidence="1">
    <location>
        <begin position="1"/>
        <end position="25"/>
    </location>
</feature>
<keyword evidence="1" id="KW-0732">Signal</keyword>
<dbReference type="PROSITE" id="PS51257">
    <property type="entry name" value="PROKAR_LIPOPROTEIN"/>
    <property type="match status" value="1"/>
</dbReference>
<dbReference type="OrthoDB" id="622163at2"/>
<feature type="chain" id="PRO_5021349806" evidence="1">
    <location>
        <begin position="26"/>
        <end position="530"/>
    </location>
</feature>
<dbReference type="EMBL" id="SRMB01000001">
    <property type="protein sequence ID" value="TGE28472.1"/>
    <property type="molecule type" value="Genomic_DNA"/>
</dbReference>
<evidence type="ECO:0000313" key="2">
    <source>
        <dbReference type="EMBL" id="TGE28472.1"/>
    </source>
</evidence>
<sequence>MKNILPKFSAAMLAALLLASGCTKDFDEINTNPSTYTQSSFDANFLLTTSQLAYTGSSDFAYDTWRANLIYSATLIQGFSTVVGYWAGDKYLLNEAFTSAYWGGTTVGAYVEQVKPITEMVQLTQGKAQYKNLHQIGRIMRALIMARITDLYGDVPYSEAGKGYYTGIIRPKYDKQQDIYNDLLKEVEEATAALDPSADIPTGDVFYKGNITQWQRLGNTLLLRLAMRLTKADPAKAQAYATKVVGKTLQSNADNAYVVHDVAGARVTQNRNSQVLLGDGGQENYYVKWSQTFIDFLKTNNDPRLSKVAVTQLYLTDVSKTQNPGAISTPAAQKGMPNGKDLSGRPAYDVSGAANYTTMPAYSSPSPGMIKRNGPTFVLTYAESELLLAEAAQRWGIGGSAAQHYNAGVTAAMTYLSQYDPAMAVAETDASAYLTAHPYTAGTGLEQINTQYWALTNTMLDFYESWANWRRSGFPVLTPVVYPNNATNGQIPRRFPYPTSEITSNPDNYKAARDAVPGGDFLTGRVWWDK</sequence>
<dbReference type="Gene3D" id="1.25.40.390">
    <property type="match status" value="1"/>
</dbReference>
<protein>
    <submittedName>
        <fullName evidence="2">SusD/RagB family nutrient-binding outer membrane lipoprotein</fullName>
    </submittedName>
</protein>
<name>A0A4Z0QIF8_9BACT</name>
<dbReference type="RefSeq" id="WP_135391973.1">
    <property type="nucleotide sequence ID" value="NZ_SRMB01000001.1"/>
</dbReference>
<dbReference type="SUPFAM" id="SSF48452">
    <property type="entry name" value="TPR-like"/>
    <property type="match status" value="1"/>
</dbReference>
<dbReference type="Pfam" id="PF12771">
    <property type="entry name" value="SusD-like_2"/>
    <property type="match status" value="1"/>
</dbReference>
<accession>A0A4Z0QIF8</accession>
<dbReference type="Proteomes" id="UP000298471">
    <property type="component" value="Unassembled WGS sequence"/>
</dbReference>
<organism evidence="2 3">
    <name type="scientific">Hymenobacter metallicola</name>
    <dbReference type="NCBI Taxonomy" id="2563114"/>
    <lineage>
        <taxon>Bacteria</taxon>
        <taxon>Pseudomonadati</taxon>
        <taxon>Bacteroidota</taxon>
        <taxon>Cytophagia</taxon>
        <taxon>Cytophagales</taxon>
        <taxon>Hymenobacteraceae</taxon>
        <taxon>Hymenobacter</taxon>
    </lineage>
</organism>
<proteinExistence type="predicted"/>
<reference evidence="2 3" key="1">
    <citation type="submission" date="2019-04" db="EMBL/GenBank/DDBJ databases">
        <authorList>
            <person name="Feng G."/>
            <person name="Zhang J."/>
            <person name="Zhu H."/>
        </authorList>
    </citation>
    <scope>NUCLEOTIDE SEQUENCE [LARGE SCALE GENOMIC DNA]</scope>
    <source>
        <strain evidence="2 3">9PBR-1</strain>
    </source>
</reference>
<gene>
    <name evidence="2" type="ORF">E5K02_03115</name>
</gene>